<dbReference type="GO" id="GO:0015450">
    <property type="term" value="F:protein-transporting ATPase activity"/>
    <property type="evidence" value="ECO:0007669"/>
    <property type="project" value="InterPro"/>
</dbReference>
<dbReference type="Pfam" id="PF21760">
    <property type="entry name" value="SecD_1st"/>
    <property type="match status" value="1"/>
</dbReference>
<evidence type="ECO:0000256" key="7">
    <source>
        <dbReference type="ARBA" id="ARBA00023010"/>
    </source>
</evidence>
<feature type="domain" description="Protein translocase subunit SecDF P1" evidence="11">
    <location>
        <begin position="72"/>
        <end position="130"/>
    </location>
</feature>
<dbReference type="InterPro" id="IPR048634">
    <property type="entry name" value="SecD_SecF_C"/>
</dbReference>
<dbReference type="RefSeq" id="WP_103066883.1">
    <property type="nucleotide sequence ID" value="NZ_AZRL01000012.1"/>
</dbReference>
<evidence type="ECO:0000259" key="11">
    <source>
        <dbReference type="Pfam" id="PF21760"/>
    </source>
</evidence>
<comment type="similarity">
    <text evidence="9">Belongs to the SecD/SecF family. SecD subfamily.</text>
</comment>
<keyword evidence="8 9" id="KW-0472">Membrane</keyword>
<evidence type="ECO:0000313" key="14">
    <source>
        <dbReference type="Proteomes" id="UP000236434"/>
    </source>
</evidence>
<sequence>MRNRRIRILFTIIVFVFALLGLIIPLSDNVNDISIFRFFPNINLGLDIQGGVLLEYSLDVPEGVDTSNVVGNVITVLRRRMDNAGYTEAIVSEVVSGGESRVRVEIPGISDTQRAEELIGSKGKLYFAEVLEVVESTTTPQITRNRTIQINGEQIEMYSYVRDSNNPNLWYRVKNVFEFGDSPFQITGLDVTDAVASLNSQGAGFVVNLNFNNEGRQKFELATANLINQRIAIILDEEVIIAPVVRERISQGRAEISGIESMEEAQNIAVLIKSGNLPVDLVKFQERTLGPTLGRDIVTTIINAGIIGLIIVMIYMIIVYRWMGIIADIALVYNSLLLMGVLSWTGAILTLPGIAGIILTFGTTVDGNIIIYERIKEELRIGRPPLTAVKFGFNKVFSTIFDANITTILAGLVLFFLTSGSIRGFSVTLIIGVLGAMFTNLVVSRLLLESTSHFLKPEKYVKGIVVEKGGTK</sequence>
<evidence type="ECO:0000256" key="3">
    <source>
        <dbReference type="ARBA" id="ARBA00022475"/>
    </source>
</evidence>
<keyword evidence="7 9" id="KW-0811">Translocation</keyword>
<dbReference type="PANTHER" id="PTHR30081">
    <property type="entry name" value="PROTEIN-EXPORT MEMBRANE PROTEIN SEC"/>
    <property type="match status" value="1"/>
</dbReference>
<dbReference type="OrthoDB" id="9805019at2"/>
<dbReference type="PANTHER" id="PTHR30081:SF1">
    <property type="entry name" value="PROTEIN TRANSLOCASE SUBUNIT SECD"/>
    <property type="match status" value="1"/>
</dbReference>
<dbReference type="InterPro" id="IPR001036">
    <property type="entry name" value="Acrflvin-R"/>
</dbReference>
<keyword evidence="5 9" id="KW-0653">Protein transport</keyword>
<evidence type="ECO:0000259" key="10">
    <source>
        <dbReference type="Pfam" id="PF02355"/>
    </source>
</evidence>
<keyword evidence="3 9" id="KW-1003">Cell membrane</keyword>
<evidence type="ECO:0000256" key="8">
    <source>
        <dbReference type="ARBA" id="ARBA00023136"/>
    </source>
</evidence>
<dbReference type="InterPro" id="IPR054384">
    <property type="entry name" value="SecDF_P1_head"/>
</dbReference>
<dbReference type="SUPFAM" id="SSF82866">
    <property type="entry name" value="Multidrug efflux transporter AcrB transmembrane domain"/>
    <property type="match status" value="1"/>
</dbReference>
<dbReference type="Gene3D" id="1.20.1640.10">
    <property type="entry name" value="Multidrug efflux transporter AcrB transmembrane domain"/>
    <property type="match status" value="1"/>
</dbReference>
<gene>
    <name evidence="9" type="primary">secD</name>
    <name evidence="13" type="ORF">X929_04785</name>
</gene>
<dbReference type="InterPro" id="IPR022813">
    <property type="entry name" value="SecD/SecF_arch_bac"/>
</dbReference>
<organism evidence="13 14">
    <name type="scientific">Petrotoga olearia DSM 13574</name>
    <dbReference type="NCBI Taxonomy" id="1122955"/>
    <lineage>
        <taxon>Bacteria</taxon>
        <taxon>Thermotogati</taxon>
        <taxon>Thermotogota</taxon>
        <taxon>Thermotogae</taxon>
        <taxon>Petrotogales</taxon>
        <taxon>Petrotogaceae</taxon>
        <taxon>Petrotoga</taxon>
    </lineage>
</organism>
<dbReference type="EMBL" id="AZRL01000012">
    <property type="protein sequence ID" value="PNR96410.1"/>
    <property type="molecule type" value="Genomic_DNA"/>
</dbReference>
<evidence type="ECO:0000256" key="1">
    <source>
        <dbReference type="ARBA" id="ARBA00004651"/>
    </source>
</evidence>
<feature type="domain" description="Protein export membrane protein SecD/SecF C-terminal" evidence="10">
    <location>
        <begin position="281"/>
        <end position="443"/>
    </location>
</feature>
<dbReference type="InterPro" id="IPR055344">
    <property type="entry name" value="SecD_SecF_C_bact"/>
</dbReference>
<comment type="subunit">
    <text evidence="9">Forms a complex with SecF. Part of the essential Sec protein translocation apparatus which comprises SecA, SecYEG and auxiliary proteins SecDF. Other proteins may also be involved.</text>
</comment>
<comment type="caution">
    <text evidence="13">The sequence shown here is derived from an EMBL/GenBank/DDBJ whole genome shotgun (WGS) entry which is preliminary data.</text>
</comment>
<dbReference type="PRINTS" id="PR00702">
    <property type="entry name" value="ACRIFLAVINRP"/>
</dbReference>
<keyword evidence="6 9" id="KW-1133">Transmembrane helix</keyword>
<dbReference type="NCBIfam" id="TIGR00916">
    <property type="entry name" value="2A0604s01"/>
    <property type="match status" value="1"/>
</dbReference>
<dbReference type="GO" id="GO:0006605">
    <property type="term" value="P:protein targeting"/>
    <property type="evidence" value="ECO:0007669"/>
    <property type="project" value="UniProtKB-UniRule"/>
</dbReference>
<reference evidence="13 14" key="1">
    <citation type="submission" date="2013-12" db="EMBL/GenBank/DDBJ databases">
        <title>Comparative genomics of Petrotoga isolates.</title>
        <authorList>
            <person name="Nesbo C.L."/>
            <person name="Charchuk R."/>
            <person name="Chow K."/>
        </authorList>
    </citation>
    <scope>NUCLEOTIDE SEQUENCE [LARGE SCALE GENOMIC DNA]</scope>
    <source>
        <strain evidence="13 14">DSM 13574</strain>
    </source>
</reference>
<feature type="transmembrane region" description="Helical" evidence="9">
    <location>
        <begin position="297"/>
        <end position="318"/>
    </location>
</feature>
<feature type="domain" description="SecDF P1 head subdomain" evidence="12">
    <location>
        <begin position="185"/>
        <end position="279"/>
    </location>
</feature>
<evidence type="ECO:0000256" key="2">
    <source>
        <dbReference type="ARBA" id="ARBA00022448"/>
    </source>
</evidence>
<dbReference type="FunFam" id="1.20.1640.10:FF:000004">
    <property type="entry name" value="Protein translocase subunit SecD"/>
    <property type="match status" value="1"/>
</dbReference>
<dbReference type="Pfam" id="PF02355">
    <property type="entry name" value="SecD_SecF_C"/>
    <property type="match status" value="1"/>
</dbReference>
<dbReference type="GO" id="GO:0043952">
    <property type="term" value="P:protein transport by the Sec complex"/>
    <property type="evidence" value="ECO:0007669"/>
    <property type="project" value="UniProtKB-UniRule"/>
</dbReference>
<keyword evidence="4 9" id="KW-0812">Transmembrane</keyword>
<proteinExistence type="inferred from homology"/>
<dbReference type="Gene3D" id="3.30.1360.200">
    <property type="match status" value="1"/>
</dbReference>
<dbReference type="GO" id="GO:0005886">
    <property type="term" value="C:plasma membrane"/>
    <property type="evidence" value="ECO:0007669"/>
    <property type="project" value="UniProtKB-SubCell"/>
</dbReference>
<evidence type="ECO:0000256" key="9">
    <source>
        <dbReference type="HAMAP-Rule" id="MF_01463"/>
    </source>
</evidence>
<dbReference type="Pfam" id="PF22599">
    <property type="entry name" value="SecDF_P1_head"/>
    <property type="match status" value="1"/>
</dbReference>
<dbReference type="Proteomes" id="UP000236434">
    <property type="component" value="Unassembled WGS sequence"/>
</dbReference>
<feature type="transmembrane region" description="Helical" evidence="9">
    <location>
        <begin position="424"/>
        <end position="448"/>
    </location>
</feature>
<accession>A0A2K1P0Y0</accession>
<evidence type="ECO:0000256" key="5">
    <source>
        <dbReference type="ARBA" id="ARBA00022927"/>
    </source>
</evidence>
<dbReference type="Gene3D" id="3.30.70.3220">
    <property type="match status" value="1"/>
</dbReference>
<comment type="subcellular location">
    <subcellularLocation>
        <location evidence="1 9">Cell membrane</location>
        <topology evidence="1 9">Multi-pass membrane protein</topology>
    </subcellularLocation>
</comment>
<dbReference type="HAMAP" id="MF_01463_B">
    <property type="entry name" value="SecD_B"/>
    <property type="match status" value="1"/>
</dbReference>
<dbReference type="NCBIfam" id="TIGR01129">
    <property type="entry name" value="secD"/>
    <property type="match status" value="1"/>
</dbReference>
<comment type="function">
    <text evidence="9">Part of the Sec protein translocase complex. Interacts with the SecYEG preprotein conducting channel. SecDF uses the proton motive force (PMF) to complete protein translocation after the ATP-dependent function of SecA.</text>
</comment>
<comment type="caution">
    <text evidence="9">Lacks conserved residue(s) required for the propagation of feature annotation.</text>
</comment>
<dbReference type="InterPro" id="IPR048631">
    <property type="entry name" value="SecD_1st"/>
</dbReference>
<evidence type="ECO:0000256" key="4">
    <source>
        <dbReference type="ARBA" id="ARBA00022692"/>
    </source>
</evidence>
<dbReference type="InterPro" id="IPR005791">
    <property type="entry name" value="SecD"/>
</dbReference>
<keyword evidence="2 9" id="KW-0813">Transport</keyword>
<evidence type="ECO:0000313" key="13">
    <source>
        <dbReference type="EMBL" id="PNR96410.1"/>
    </source>
</evidence>
<feature type="transmembrane region" description="Helical" evidence="9">
    <location>
        <begin position="396"/>
        <end position="418"/>
    </location>
</feature>
<evidence type="ECO:0000256" key="6">
    <source>
        <dbReference type="ARBA" id="ARBA00022989"/>
    </source>
</evidence>
<feature type="transmembrane region" description="Helical" evidence="9">
    <location>
        <begin position="7"/>
        <end position="27"/>
    </location>
</feature>
<protein>
    <recommendedName>
        <fullName evidence="9">Protein translocase subunit SecD</fullName>
    </recommendedName>
</protein>
<dbReference type="AlphaFoldDB" id="A0A2K1P0Y0"/>
<name>A0A2K1P0Y0_9BACT</name>
<evidence type="ECO:0000259" key="12">
    <source>
        <dbReference type="Pfam" id="PF22599"/>
    </source>
</evidence>
<dbReference type="GO" id="GO:0065002">
    <property type="term" value="P:intracellular protein transmembrane transport"/>
    <property type="evidence" value="ECO:0007669"/>
    <property type="project" value="UniProtKB-UniRule"/>
</dbReference>